<dbReference type="OrthoDB" id="2836053at2759"/>
<proteinExistence type="predicted"/>
<keyword evidence="2" id="KW-1185">Reference proteome</keyword>
<protein>
    <submittedName>
        <fullName evidence="1">Uncharacterized protein</fullName>
    </submittedName>
</protein>
<dbReference type="HOGENOM" id="CLU_799423_0_0_1"/>
<accession>A0A0C9Y531</accession>
<name>A0A0C9Y531_9AGAR</name>
<dbReference type="EMBL" id="KN838540">
    <property type="protein sequence ID" value="KIK09004.1"/>
    <property type="molecule type" value="Genomic_DNA"/>
</dbReference>
<reference evidence="2" key="2">
    <citation type="submission" date="2015-01" db="EMBL/GenBank/DDBJ databases">
        <title>Evolutionary Origins and Diversification of the Mycorrhizal Mutualists.</title>
        <authorList>
            <consortium name="DOE Joint Genome Institute"/>
            <consortium name="Mycorrhizal Genomics Consortium"/>
            <person name="Kohler A."/>
            <person name="Kuo A."/>
            <person name="Nagy L.G."/>
            <person name="Floudas D."/>
            <person name="Copeland A."/>
            <person name="Barry K.W."/>
            <person name="Cichocki N."/>
            <person name="Veneault-Fourrey C."/>
            <person name="LaButti K."/>
            <person name="Lindquist E.A."/>
            <person name="Lipzen A."/>
            <person name="Lundell T."/>
            <person name="Morin E."/>
            <person name="Murat C."/>
            <person name="Riley R."/>
            <person name="Ohm R."/>
            <person name="Sun H."/>
            <person name="Tunlid A."/>
            <person name="Henrissat B."/>
            <person name="Grigoriev I.V."/>
            <person name="Hibbett D.S."/>
            <person name="Martin F."/>
        </authorList>
    </citation>
    <scope>NUCLEOTIDE SEQUENCE [LARGE SCALE GENOMIC DNA]</scope>
    <source>
        <strain evidence="2">LaAM-08-1</strain>
    </source>
</reference>
<organism evidence="1 2">
    <name type="scientific">Laccaria amethystina LaAM-08-1</name>
    <dbReference type="NCBI Taxonomy" id="1095629"/>
    <lineage>
        <taxon>Eukaryota</taxon>
        <taxon>Fungi</taxon>
        <taxon>Dikarya</taxon>
        <taxon>Basidiomycota</taxon>
        <taxon>Agaricomycotina</taxon>
        <taxon>Agaricomycetes</taxon>
        <taxon>Agaricomycetidae</taxon>
        <taxon>Agaricales</taxon>
        <taxon>Agaricineae</taxon>
        <taxon>Hydnangiaceae</taxon>
        <taxon>Laccaria</taxon>
    </lineage>
</organism>
<dbReference type="Proteomes" id="UP000054477">
    <property type="component" value="Unassembled WGS sequence"/>
</dbReference>
<evidence type="ECO:0000313" key="2">
    <source>
        <dbReference type="Proteomes" id="UP000054477"/>
    </source>
</evidence>
<gene>
    <name evidence="1" type="ORF">K443DRAFT_499611</name>
</gene>
<reference evidence="1 2" key="1">
    <citation type="submission" date="2014-04" db="EMBL/GenBank/DDBJ databases">
        <authorList>
            <consortium name="DOE Joint Genome Institute"/>
            <person name="Kuo A."/>
            <person name="Kohler A."/>
            <person name="Nagy L.G."/>
            <person name="Floudas D."/>
            <person name="Copeland A."/>
            <person name="Barry K.W."/>
            <person name="Cichocki N."/>
            <person name="Veneault-Fourrey C."/>
            <person name="LaButti K."/>
            <person name="Lindquist E.A."/>
            <person name="Lipzen A."/>
            <person name="Lundell T."/>
            <person name="Morin E."/>
            <person name="Murat C."/>
            <person name="Sun H."/>
            <person name="Tunlid A."/>
            <person name="Henrissat B."/>
            <person name="Grigoriev I.V."/>
            <person name="Hibbett D.S."/>
            <person name="Martin F."/>
            <person name="Nordberg H.P."/>
            <person name="Cantor M.N."/>
            <person name="Hua S.X."/>
        </authorList>
    </citation>
    <scope>NUCLEOTIDE SEQUENCE [LARGE SCALE GENOMIC DNA]</scope>
    <source>
        <strain evidence="1 2">LaAM-08-1</strain>
    </source>
</reference>
<evidence type="ECO:0000313" key="1">
    <source>
        <dbReference type="EMBL" id="KIK09004.1"/>
    </source>
</evidence>
<dbReference type="AlphaFoldDB" id="A0A0C9Y531"/>
<sequence>MRQIYLDSDKGSSRGGCEGEGWPSLPIDLLEQILREAWTSLQSLGDKVSLMTSAVLVSKLWLTTFCRVSFRDMVIPCSNFLLQYRRIVQRKSPIYRKLLGDICFTQLCRSIAIQKKFSYPRKHFRCNELTDVDFLYGRSMLESMHLLNSIPSLPLLQVISVIYSNHGCTNLDNGNTFHVYSFSVVNLDIIYIFPPSTPSIFLDAIVQARRCKSPYAPWTPPTVYAISTSKTTAAPCAIGGFLKVCPDMERLDLDECSKGSVEVQVTTNSTSQISQDSIILQGKLGSFRRRTNEKDGTILVQGKTFGIIVEMRKSSSNQMLGLDEPREVHFLRRQVRHTLPIFKSNMW</sequence>